<dbReference type="STRING" id="235279.HH_1722"/>
<dbReference type="Gene3D" id="1.10.3350.10">
    <property type="entry name" value="HP0242-like domain"/>
    <property type="match status" value="1"/>
</dbReference>
<dbReference type="KEGG" id="hhe:HH_1722"/>
<reference evidence="1 2" key="1">
    <citation type="journal article" date="2003" name="Proc. Natl. Acad. Sci. U.S.A.">
        <title>The complete genome sequence of the carcinogenic bacterium Helicobacter hepaticus.</title>
        <authorList>
            <person name="Suerbaum S."/>
            <person name="Josenhans C."/>
            <person name="Sterzenbach T."/>
            <person name="Drescher B."/>
            <person name="Brandt P."/>
            <person name="Bell M."/>
            <person name="Droege M."/>
            <person name="Fartmann B."/>
            <person name="Fischer H.-P."/>
            <person name="Ge Z."/>
            <person name="Hoerster A."/>
            <person name="Holland R."/>
            <person name="Klein K."/>
            <person name="Koenig J."/>
            <person name="Macko L."/>
            <person name="Mendz G.L."/>
            <person name="Nyakatura G."/>
            <person name="Schauer D.B."/>
            <person name="Shen Z."/>
            <person name="Weber J."/>
            <person name="Frosch M."/>
            <person name="Fox J.G."/>
        </authorList>
    </citation>
    <scope>NUCLEOTIDE SEQUENCE [LARGE SCALE GENOMIC DNA]</scope>
    <source>
        <strain evidence="2">ATCC 51449 / 3B1</strain>
    </source>
</reference>
<dbReference type="HOGENOM" id="CLU_182084_1_0_7"/>
<keyword evidence="2" id="KW-1185">Reference proteome</keyword>
<dbReference type="RefSeq" id="WP_011116561.1">
    <property type="nucleotide sequence ID" value="NC_004917.1"/>
</dbReference>
<sequence length="87" mass="9895">MDAFFEGTPLQKWQEIILNASPTLVGLELEALLERIAVYEALLEHQGIDIESAFVNYRFDETHKEALRVAKDNLAIESMAKILGNYE</sequence>
<protein>
    <recommendedName>
        <fullName evidence="3">DUF2018 domain-containing protein</fullName>
    </recommendedName>
</protein>
<dbReference type="InterPro" id="IPR018563">
    <property type="entry name" value="DUF2018"/>
</dbReference>
<dbReference type="Proteomes" id="UP000002495">
    <property type="component" value="Chromosome"/>
</dbReference>
<dbReference type="AlphaFoldDB" id="Q7VFF4"/>
<evidence type="ECO:0000313" key="2">
    <source>
        <dbReference type="Proteomes" id="UP000002495"/>
    </source>
</evidence>
<proteinExistence type="predicted"/>
<dbReference type="Pfam" id="PF09442">
    <property type="entry name" value="DUF2018"/>
    <property type="match status" value="1"/>
</dbReference>
<dbReference type="OrthoDB" id="5327906at2"/>
<dbReference type="EMBL" id="AE017125">
    <property type="protein sequence ID" value="AAP78319.1"/>
    <property type="molecule type" value="Genomic_DNA"/>
</dbReference>
<name>Q7VFF4_HELHP</name>
<dbReference type="SUPFAM" id="SSF158752">
    <property type="entry name" value="HP0242-like"/>
    <property type="match status" value="1"/>
</dbReference>
<gene>
    <name evidence="1" type="ordered locus">HH_1722</name>
</gene>
<organism evidence="1 2">
    <name type="scientific">Helicobacter hepaticus (strain ATCC 51449 / 3B1)</name>
    <dbReference type="NCBI Taxonomy" id="235279"/>
    <lineage>
        <taxon>Bacteria</taxon>
        <taxon>Pseudomonadati</taxon>
        <taxon>Campylobacterota</taxon>
        <taxon>Epsilonproteobacteria</taxon>
        <taxon>Campylobacterales</taxon>
        <taxon>Helicobacteraceae</taxon>
        <taxon>Helicobacter</taxon>
    </lineage>
</organism>
<accession>Q7VFF4</accession>
<evidence type="ECO:0008006" key="3">
    <source>
        <dbReference type="Google" id="ProtNLM"/>
    </source>
</evidence>
<evidence type="ECO:0000313" key="1">
    <source>
        <dbReference type="EMBL" id="AAP78319.1"/>
    </source>
</evidence>
<dbReference type="InterPro" id="IPR023126">
    <property type="entry name" value="HP0242-like_sf"/>
</dbReference>